<dbReference type="InterPro" id="IPR050091">
    <property type="entry name" value="PKS_NRPS_Biosynth_Enz"/>
</dbReference>
<feature type="domain" description="Carrier" evidence="5">
    <location>
        <begin position="7"/>
        <end position="83"/>
    </location>
</feature>
<dbReference type="Pfam" id="PF16197">
    <property type="entry name" value="KAsynt_C_assoc"/>
    <property type="match status" value="1"/>
</dbReference>
<evidence type="ECO:0000256" key="3">
    <source>
        <dbReference type="ARBA" id="ARBA00022679"/>
    </source>
</evidence>
<dbReference type="GO" id="GO:0006633">
    <property type="term" value="P:fatty acid biosynthetic process"/>
    <property type="evidence" value="ECO:0007669"/>
    <property type="project" value="TreeGrafter"/>
</dbReference>
<keyword evidence="3" id="KW-0808">Transferase</keyword>
<feature type="domain" description="Ketosynthase family 3 (KS3)" evidence="6">
    <location>
        <begin position="99"/>
        <end position="523"/>
    </location>
</feature>
<name>A0A1V3XLT2_MYCKA</name>
<dbReference type="PROSITE" id="PS52004">
    <property type="entry name" value="KS3_2"/>
    <property type="match status" value="1"/>
</dbReference>
<dbReference type="InterPro" id="IPR020806">
    <property type="entry name" value="PKS_PP-bd"/>
</dbReference>
<gene>
    <name evidence="7" type="ORF">BZL30_2753</name>
</gene>
<evidence type="ECO:0000256" key="2">
    <source>
        <dbReference type="ARBA" id="ARBA00022553"/>
    </source>
</evidence>
<dbReference type="Pfam" id="PF00109">
    <property type="entry name" value="ketoacyl-synt"/>
    <property type="match status" value="2"/>
</dbReference>
<dbReference type="InterPro" id="IPR009081">
    <property type="entry name" value="PP-bd_ACP"/>
</dbReference>
<dbReference type="CDD" id="cd00833">
    <property type="entry name" value="PKS"/>
    <property type="match status" value="1"/>
</dbReference>
<dbReference type="PANTHER" id="PTHR43775:SF37">
    <property type="entry name" value="SI:DKEY-61P9.11"/>
    <property type="match status" value="1"/>
</dbReference>
<evidence type="ECO:0000256" key="1">
    <source>
        <dbReference type="ARBA" id="ARBA00022450"/>
    </source>
</evidence>
<sequence length="645" mass="68121">MTATFTDGVELKKWLIGYVVANIDCSPDEIDPDLSLKDLGLGSRDVINMSGELAKLLGRAVSPVDCWQHPTINALVAFLTAAEPDSGAEETHSAHPSVSEPIAVIGMGCRFPGGISEPEALWRFLWKGHCAIGEVPAERWRPFDDGSPEVSATLARTTRWGSFLGDIDGFDAEFFEISPSEAAKMDPQQRLLLEVAWEASNTPAFRRRRCVARRPECSPGLAAATTGIWRPPICRGRCVEQHRRRPEHHRQSAFVFPGFAWPSVAVDTACSSSLVAIHLACQSLRMGDSDLAIAAGVNLLLAPAVFHGFDQAGVLSQSGLCHAFDAAADGFVRGEGCGVVVLKRLSNALHDGDRVLAVVRGSAVNQDGRSNGLMAPNPAAQMAVLRAAYANAGVQPREVDYVEAHGTGTLLGDPIEARALGKVLGRGRAATSPLLIGAVKTNLGHLEAAAGIAGFIKAVLAVQRGQIPASLHFENPNPHIPFDQLRLKVVAEQQEWPAVARARRAGVSSFGFGGTNAHVVLEQAPEPAAVVGDPVPAVSTLVVSGKTPERIASAAGVLAEWMAGAGAEVEVAEVAHTLAHHRVRHPLVATVCARERAQALVGLQALAAGRAATGVVGPHEGNAGRALCLCIRVRARNGREWASSC</sequence>
<keyword evidence="2" id="KW-0597">Phosphoprotein</keyword>
<dbReference type="GO" id="GO:0004312">
    <property type="term" value="F:fatty acid synthase activity"/>
    <property type="evidence" value="ECO:0007669"/>
    <property type="project" value="TreeGrafter"/>
</dbReference>
<dbReference type="Pfam" id="PF02801">
    <property type="entry name" value="Ketoacyl-synt_C"/>
    <property type="match status" value="1"/>
</dbReference>
<dbReference type="Proteomes" id="UP000189229">
    <property type="component" value="Unassembled WGS sequence"/>
</dbReference>
<evidence type="ECO:0000256" key="4">
    <source>
        <dbReference type="ARBA" id="ARBA00023268"/>
    </source>
</evidence>
<dbReference type="SUPFAM" id="SSF47336">
    <property type="entry name" value="ACP-like"/>
    <property type="match status" value="1"/>
</dbReference>
<accession>A0A1V3XLT2</accession>
<comment type="caution">
    <text evidence="7">The sequence shown here is derived from an EMBL/GenBank/DDBJ whole genome shotgun (WGS) entry which is preliminary data.</text>
</comment>
<dbReference type="InterPro" id="IPR016039">
    <property type="entry name" value="Thiolase-like"/>
</dbReference>
<dbReference type="EMBL" id="MVBM01000002">
    <property type="protein sequence ID" value="OOK79431.1"/>
    <property type="molecule type" value="Genomic_DNA"/>
</dbReference>
<evidence type="ECO:0000313" key="7">
    <source>
        <dbReference type="EMBL" id="OOK79431.1"/>
    </source>
</evidence>
<dbReference type="SMART" id="SM00825">
    <property type="entry name" value="PKS_KS"/>
    <property type="match status" value="1"/>
</dbReference>
<dbReference type="SUPFAM" id="SSF53901">
    <property type="entry name" value="Thiolase-like"/>
    <property type="match status" value="1"/>
</dbReference>
<dbReference type="GO" id="GO:0071770">
    <property type="term" value="P:DIM/DIP cell wall layer assembly"/>
    <property type="evidence" value="ECO:0007669"/>
    <property type="project" value="TreeGrafter"/>
</dbReference>
<dbReference type="Gene3D" id="1.10.1200.10">
    <property type="entry name" value="ACP-like"/>
    <property type="match status" value="1"/>
</dbReference>
<reference evidence="7 8" key="1">
    <citation type="submission" date="2017-02" db="EMBL/GenBank/DDBJ databases">
        <title>Complete genome sequences of Mycobacterium kansasii strains isolated from rhesus macaques.</title>
        <authorList>
            <person name="Panda A."/>
            <person name="Nagaraj S."/>
            <person name="Zhao X."/>
            <person name="Tettelin H."/>
            <person name="Detolla L.J."/>
        </authorList>
    </citation>
    <scope>NUCLEOTIDE SEQUENCE [LARGE SCALE GENOMIC DNA]</scope>
    <source>
        <strain evidence="7 8">11-3813</strain>
    </source>
</reference>
<evidence type="ECO:0000259" key="5">
    <source>
        <dbReference type="PROSITE" id="PS50075"/>
    </source>
</evidence>
<keyword evidence="4" id="KW-0511">Multifunctional enzyme</keyword>
<dbReference type="InterPro" id="IPR014030">
    <property type="entry name" value="Ketoacyl_synth_N"/>
</dbReference>
<dbReference type="Gene3D" id="3.30.70.3290">
    <property type="match status" value="1"/>
</dbReference>
<dbReference type="PANTHER" id="PTHR43775">
    <property type="entry name" value="FATTY ACID SYNTHASE"/>
    <property type="match status" value="1"/>
</dbReference>
<organism evidence="7 8">
    <name type="scientific">Mycobacterium kansasii</name>
    <dbReference type="NCBI Taxonomy" id="1768"/>
    <lineage>
        <taxon>Bacteria</taxon>
        <taxon>Bacillati</taxon>
        <taxon>Actinomycetota</taxon>
        <taxon>Actinomycetes</taxon>
        <taxon>Mycobacteriales</taxon>
        <taxon>Mycobacteriaceae</taxon>
        <taxon>Mycobacterium</taxon>
    </lineage>
</organism>
<dbReference type="GO" id="GO:0005886">
    <property type="term" value="C:plasma membrane"/>
    <property type="evidence" value="ECO:0007669"/>
    <property type="project" value="TreeGrafter"/>
</dbReference>
<protein>
    <submittedName>
        <fullName evidence="7">Beta-ketoacyl synthase, C-terminal domain protein</fullName>
    </submittedName>
</protein>
<dbReference type="InterPro" id="IPR020841">
    <property type="entry name" value="PKS_Beta-ketoAc_synthase_dom"/>
</dbReference>
<dbReference type="GO" id="GO:0031177">
    <property type="term" value="F:phosphopantetheine binding"/>
    <property type="evidence" value="ECO:0007669"/>
    <property type="project" value="InterPro"/>
</dbReference>
<dbReference type="FunFam" id="3.40.47.10:FF:000019">
    <property type="entry name" value="Polyketide synthase type I"/>
    <property type="match status" value="1"/>
</dbReference>
<dbReference type="InterPro" id="IPR036736">
    <property type="entry name" value="ACP-like_sf"/>
</dbReference>
<proteinExistence type="predicted"/>
<evidence type="ECO:0000313" key="8">
    <source>
        <dbReference type="Proteomes" id="UP000189229"/>
    </source>
</evidence>
<dbReference type="SMART" id="SM00823">
    <property type="entry name" value="PKS_PP"/>
    <property type="match status" value="1"/>
</dbReference>
<dbReference type="InterPro" id="IPR014031">
    <property type="entry name" value="Ketoacyl_synth_C"/>
</dbReference>
<dbReference type="Gene3D" id="3.40.47.10">
    <property type="match status" value="1"/>
</dbReference>
<evidence type="ECO:0000259" key="6">
    <source>
        <dbReference type="PROSITE" id="PS52004"/>
    </source>
</evidence>
<dbReference type="InterPro" id="IPR032821">
    <property type="entry name" value="PKS_assoc"/>
</dbReference>
<dbReference type="PROSITE" id="PS50075">
    <property type="entry name" value="CARRIER"/>
    <property type="match status" value="1"/>
</dbReference>
<dbReference type="Pfam" id="PF00550">
    <property type="entry name" value="PP-binding"/>
    <property type="match status" value="1"/>
</dbReference>
<dbReference type="AlphaFoldDB" id="A0A1V3XLT2"/>
<keyword evidence="1" id="KW-0596">Phosphopantetheine</keyword>
<dbReference type="GO" id="GO:0005737">
    <property type="term" value="C:cytoplasm"/>
    <property type="evidence" value="ECO:0007669"/>
    <property type="project" value="TreeGrafter"/>
</dbReference>